<evidence type="ECO:0000256" key="13">
    <source>
        <dbReference type="ARBA" id="ARBA00051542"/>
    </source>
</evidence>
<feature type="region of interest" description="Interaction with tRNA" evidence="15">
    <location>
        <begin position="304"/>
        <end position="305"/>
    </location>
</feature>
<evidence type="ECO:0000313" key="18">
    <source>
        <dbReference type="EMBL" id="HIQ72790.1"/>
    </source>
</evidence>
<dbReference type="CDD" id="cd01998">
    <property type="entry name" value="MnmA_TRMU-like"/>
    <property type="match status" value="1"/>
</dbReference>
<keyword evidence="6 15" id="KW-0820">tRNA-binding</keyword>
<comment type="catalytic activity">
    <reaction evidence="13 15">
        <text>S-sulfanyl-L-cysteinyl-[protein] + uridine(34) in tRNA + AH2 + ATP = 2-thiouridine(34) in tRNA + L-cysteinyl-[protein] + A + AMP + diphosphate + H(+)</text>
        <dbReference type="Rhea" id="RHEA:47032"/>
        <dbReference type="Rhea" id="RHEA-COMP:10131"/>
        <dbReference type="Rhea" id="RHEA-COMP:11726"/>
        <dbReference type="Rhea" id="RHEA-COMP:11727"/>
        <dbReference type="Rhea" id="RHEA-COMP:11728"/>
        <dbReference type="ChEBI" id="CHEBI:13193"/>
        <dbReference type="ChEBI" id="CHEBI:15378"/>
        <dbReference type="ChEBI" id="CHEBI:17499"/>
        <dbReference type="ChEBI" id="CHEBI:29950"/>
        <dbReference type="ChEBI" id="CHEBI:30616"/>
        <dbReference type="ChEBI" id="CHEBI:33019"/>
        <dbReference type="ChEBI" id="CHEBI:61963"/>
        <dbReference type="ChEBI" id="CHEBI:65315"/>
        <dbReference type="ChEBI" id="CHEBI:87170"/>
        <dbReference type="ChEBI" id="CHEBI:456215"/>
        <dbReference type="EC" id="2.8.1.13"/>
    </reaction>
</comment>
<dbReference type="FunFam" id="2.40.30.10:FF:000023">
    <property type="entry name" value="tRNA-specific 2-thiouridylase MnmA"/>
    <property type="match status" value="1"/>
</dbReference>
<evidence type="ECO:0000313" key="19">
    <source>
        <dbReference type="Proteomes" id="UP000886887"/>
    </source>
</evidence>
<evidence type="ECO:0000256" key="10">
    <source>
        <dbReference type="ARBA" id="ARBA00022840"/>
    </source>
</evidence>
<evidence type="ECO:0000256" key="14">
    <source>
        <dbReference type="ARBA" id="ARBA00056575"/>
    </source>
</evidence>
<evidence type="ECO:0000256" key="11">
    <source>
        <dbReference type="ARBA" id="ARBA00022884"/>
    </source>
</evidence>
<comment type="subcellular location">
    <subcellularLocation>
        <location evidence="1 15">Cytoplasm</location>
    </subcellularLocation>
</comment>
<dbReference type="PANTHER" id="PTHR11933">
    <property type="entry name" value="TRNA 5-METHYLAMINOMETHYL-2-THIOURIDYLATE -METHYLTRANSFERASE"/>
    <property type="match status" value="1"/>
</dbReference>
<dbReference type="Gene3D" id="2.30.30.280">
    <property type="entry name" value="Adenine nucleotide alpha hydrolases-like domains"/>
    <property type="match status" value="1"/>
</dbReference>
<feature type="binding site" evidence="15">
    <location>
        <begin position="7"/>
        <end position="14"/>
    </location>
    <ligand>
        <name>ATP</name>
        <dbReference type="ChEBI" id="CHEBI:30616"/>
    </ligand>
</feature>
<dbReference type="FunFam" id="2.30.30.280:FF:000001">
    <property type="entry name" value="tRNA-specific 2-thiouridylase MnmA"/>
    <property type="match status" value="1"/>
</dbReference>
<feature type="region of interest" description="Interaction with target base in tRNA" evidence="15">
    <location>
        <begin position="93"/>
        <end position="95"/>
    </location>
</feature>
<dbReference type="InterPro" id="IPR046884">
    <property type="entry name" value="MnmA-like_central"/>
</dbReference>
<evidence type="ECO:0000256" key="8">
    <source>
        <dbReference type="ARBA" id="ARBA00022694"/>
    </source>
</evidence>
<dbReference type="Gene3D" id="3.40.50.620">
    <property type="entry name" value="HUPs"/>
    <property type="match status" value="1"/>
</dbReference>
<evidence type="ECO:0000256" key="6">
    <source>
        <dbReference type="ARBA" id="ARBA00022555"/>
    </source>
</evidence>
<dbReference type="EMBL" id="DVFJ01000038">
    <property type="protein sequence ID" value="HIQ72790.1"/>
    <property type="molecule type" value="Genomic_DNA"/>
</dbReference>
<evidence type="ECO:0000256" key="3">
    <source>
        <dbReference type="ARBA" id="ARBA00011949"/>
    </source>
</evidence>
<keyword evidence="10 15" id="KW-0067">ATP-binding</keyword>
<dbReference type="Pfam" id="PF20259">
    <property type="entry name" value="tRNA_Me_trans_M"/>
    <property type="match status" value="1"/>
</dbReference>
<dbReference type="HAMAP" id="MF_00144">
    <property type="entry name" value="tRNA_thiouridyl_MnmA"/>
    <property type="match status" value="1"/>
</dbReference>
<evidence type="ECO:0000256" key="15">
    <source>
        <dbReference type="HAMAP-Rule" id="MF_00144"/>
    </source>
</evidence>
<dbReference type="NCBIfam" id="TIGR00420">
    <property type="entry name" value="trmU"/>
    <property type="match status" value="1"/>
</dbReference>
<protein>
    <recommendedName>
        <fullName evidence="4 15">tRNA-specific 2-thiouridylase MnmA</fullName>
        <ecNumber evidence="3 15">2.8.1.13</ecNumber>
    </recommendedName>
</protein>
<evidence type="ECO:0000256" key="1">
    <source>
        <dbReference type="ARBA" id="ARBA00004496"/>
    </source>
</evidence>
<dbReference type="FunFam" id="3.40.50.620:FF:000004">
    <property type="entry name" value="tRNA-specific 2-thiouridylase MnmA"/>
    <property type="match status" value="1"/>
</dbReference>
<feature type="domain" description="tRNA-specific 2-thiouridylase MnmA-like central" evidence="17">
    <location>
        <begin position="203"/>
        <end position="266"/>
    </location>
</feature>
<dbReference type="GO" id="GO:0103016">
    <property type="term" value="F:tRNA-uridine 2-sulfurtransferase activity"/>
    <property type="evidence" value="ECO:0007669"/>
    <property type="project" value="UniProtKB-EC"/>
</dbReference>
<dbReference type="InterPro" id="IPR023382">
    <property type="entry name" value="MnmA-like_central_sf"/>
</dbReference>
<keyword evidence="8 15" id="KW-0819">tRNA processing</keyword>
<feature type="site" description="Interaction with tRNA" evidence="15">
    <location>
        <position position="123"/>
    </location>
</feature>
<evidence type="ECO:0000256" key="9">
    <source>
        <dbReference type="ARBA" id="ARBA00022741"/>
    </source>
</evidence>
<dbReference type="EC" id="2.8.1.13" evidence="3 15"/>
<evidence type="ECO:0000256" key="7">
    <source>
        <dbReference type="ARBA" id="ARBA00022679"/>
    </source>
</evidence>
<dbReference type="GO" id="GO:0002143">
    <property type="term" value="P:tRNA wobble position uridine thiolation"/>
    <property type="evidence" value="ECO:0007669"/>
    <property type="project" value="TreeGrafter"/>
</dbReference>
<evidence type="ECO:0000259" key="16">
    <source>
        <dbReference type="Pfam" id="PF20258"/>
    </source>
</evidence>
<keyword evidence="9 15" id="KW-0547">Nucleotide-binding</keyword>
<dbReference type="AlphaFoldDB" id="A0A9D0ZCB3"/>
<keyword evidence="5 15" id="KW-0963">Cytoplasm</keyword>
<dbReference type="GO" id="GO:0005524">
    <property type="term" value="F:ATP binding"/>
    <property type="evidence" value="ECO:0007669"/>
    <property type="project" value="UniProtKB-KW"/>
</dbReference>
<dbReference type="InterPro" id="IPR046885">
    <property type="entry name" value="MnmA-like_C"/>
</dbReference>
<comment type="similarity">
    <text evidence="2 15">Belongs to the MnmA/TRMU family.</text>
</comment>
<reference evidence="18" key="1">
    <citation type="submission" date="2020-10" db="EMBL/GenBank/DDBJ databases">
        <authorList>
            <person name="Gilroy R."/>
        </authorList>
    </citation>
    <scope>NUCLEOTIDE SEQUENCE</scope>
    <source>
        <strain evidence="18">ChiSxjej2B14-6234</strain>
    </source>
</reference>
<sequence length="366" mass="40773">MARIVVGMSGGVDSSVAALLLKRAGHEVIGVFMKNWEEQDENGVCTAEQDWSDVRDVCDVIGIPYYAVNFAQEYRDRVFSYFLAEYAAGRTPNPDVLCNREIKFKAFLDFALKLGADRLATGHFANLRERDGRMELLRGVDPNKDQSYFLYMLTQAPLRRALFPVGGLTKAQVRELAREAGLPTCNKKDSTGVCFIGERHFKPFLQQFLPACPGEMRTLDGRVVGRHDGLMYYTLGQRRGLGIGGGGDGRRWFVLGKDMAHNVLIVEQGEDHPMLYARTARAEQATWIAGAPPARRFECTAKFRYRQGDQKVNVEVERDHVIVRAAEPQRAITPGQSVVFYEDDVCLGGAVVTDVLDSGISNVRTA</sequence>
<organism evidence="18 19">
    <name type="scientific">Candidatus Onthenecus intestinigallinarum</name>
    <dbReference type="NCBI Taxonomy" id="2840875"/>
    <lineage>
        <taxon>Bacteria</taxon>
        <taxon>Bacillati</taxon>
        <taxon>Bacillota</taxon>
        <taxon>Clostridia</taxon>
        <taxon>Eubacteriales</taxon>
        <taxon>Candidatus Onthenecus</taxon>
    </lineage>
</organism>
<accession>A0A9D0ZCB3</accession>
<evidence type="ECO:0000259" key="17">
    <source>
        <dbReference type="Pfam" id="PF20259"/>
    </source>
</evidence>
<feature type="active site" description="Nucleophile" evidence="15">
    <location>
        <position position="98"/>
    </location>
</feature>
<feature type="active site" description="Cysteine persulfide intermediate" evidence="15">
    <location>
        <position position="194"/>
    </location>
</feature>
<dbReference type="Proteomes" id="UP000886887">
    <property type="component" value="Unassembled WGS sequence"/>
</dbReference>
<dbReference type="GO" id="GO:0005737">
    <property type="term" value="C:cytoplasm"/>
    <property type="evidence" value="ECO:0007669"/>
    <property type="project" value="UniProtKB-SubCell"/>
</dbReference>
<dbReference type="Gene3D" id="2.40.30.10">
    <property type="entry name" value="Translation factors"/>
    <property type="match status" value="1"/>
</dbReference>
<feature type="region of interest" description="Interaction with tRNA" evidence="15">
    <location>
        <begin position="144"/>
        <end position="146"/>
    </location>
</feature>
<dbReference type="Pfam" id="PF20258">
    <property type="entry name" value="tRNA_Me_trans_C"/>
    <property type="match status" value="1"/>
</dbReference>
<comment type="caution">
    <text evidence="15">Lacks conserved residue(s) required for the propagation of feature annotation.</text>
</comment>
<gene>
    <name evidence="15 18" type="primary">mnmA</name>
    <name evidence="18" type="ORF">IAB73_11345</name>
</gene>
<comment type="caution">
    <text evidence="18">The sequence shown here is derived from an EMBL/GenBank/DDBJ whole genome shotgun (WGS) entry which is preliminary data.</text>
</comment>
<evidence type="ECO:0000256" key="4">
    <source>
        <dbReference type="ARBA" id="ARBA00013805"/>
    </source>
</evidence>
<comment type="function">
    <text evidence="14 15">Catalyzes the 2-thiolation of uridine at the wobble position (U34) of tRNA, leading to the formation of s(2)U34.</text>
</comment>
<keyword evidence="11 15" id="KW-0694">RNA-binding</keyword>
<dbReference type="GO" id="GO:0000049">
    <property type="term" value="F:tRNA binding"/>
    <property type="evidence" value="ECO:0007669"/>
    <property type="project" value="UniProtKB-KW"/>
</dbReference>
<proteinExistence type="inferred from homology"/>
<feature type="domain" description="tRNA-specific 2-thiouridylase MnmA-like C-terminal" evidence="16">
    <location>
        <begin position="279"/>
        <end position="352"/>
    </location>
</feature>
<evidence type="ECO:0000256" key="12">
    <source>
        <dbReference type="ARBA" id="ARBA00023157"/>
    </source>
</evidence>
<name>A0A9D0ZCB3_9FIRM</name>
<dbReference type="InterPro" id="IPR004506">
    <property type="entry name" value="MnmA-like"/>
</dbReference>
<dbReference type="InterPro" id="IPR014729">
    <property type="entry name" value="Rossmann-like_a/b/a_fold"/>
</dbReference>
<dbReference type="SUPFAM" id="SSF52402">
    <property type="entry name" value="Adenine nucleotide alpha hydrolases-like"/>
    <property type="match status" value="1"/>
</dbReference>
<evidence type="ECO:0000256" key="5">
    <source>
        <dbReference type="ARBA" id="ARBA00022490"/>
    </source>
</evidence>
<keyword evidence="7 15" id="KW-0808">Transferase</keyword>
<feature type="binding site" evidence="15">
    <location>
        <position position="33"/>
    </location>
    <ligand>
        <name>ATP</name>
        <dbReference type="ChEBI" id="CHEBI:30616"/>
    </ligand>
</feature>
<dbReference type="NCBIfam" id="NF001138">
    <property type="entry name" value="PRK00143.1"/>
    <property type="match status" value="1"/>
</dbReference>
<feature type="site" description="Interaction with tRNA" evidence="15">
    <location>
        <position position="336"/>
    </location>
</feature>
<evidence type="ECO:0000256" key="2">
    <source>
        <dbReference type="ARBA" id="ARBA00006191"/>
    </source>
</evidence>
<keyword evidence="12" id="KW-1015">Disulfide bond</keyword>
<dbReference type="Pfam" id="PF03054">
    <property type="entry name" value="tRNA_Me_trans"/>
    <property type="match status" value="1"/>
</dbReference>
<reference evidence="18" key="2">
    <citation type="journal article" date="2021" name="PeerJ">
        <title>Extensive microbial diversity within the chicken gut microbiome revealed by metagenomics and culture.</title>
        <authorList>
            <person name="Gilroy R."/>
            <person name="Ravi A."/>
            <person name="Getino M."/>
            <person name="Pursley I."/>
            <person name="Horton D.L."/>
            <person name="Alikhan N.F."/>
            <person name="Baker D."/>
            <person name="Gharbi K."/>
            <person name="Hall N."/>
            <person name="Watson M."/>
            <person name="Adriaenssens E.M."/>
            <person name="Foster-Nyarko E."/>
            <person name="Jarju S."/>
            <person name="Secka A."/>
            <person name="Antonio M."/>
            <person name="Oren A."/>
            <person name="Chaudhuri R.R."/>
            <person name="La Ragione R."/>
            <person name="Hildebrand F."/>
            <person name="Pallen M.J."/>
        </authorList>
    </citation>
    <scope>NUCLEOTIDE SEQUENCE</scope>
    <source>
        <strain evidence="18">ChiSxjej2B14-6234</strain>
    </source>
</reference>
<feature type="binding site" evidence="15">
    <location>
        <position position="122"/>
    </location>
    <ligand>
        <name>ATP</name>
        <dbReference type="ChEBI" id="CHEBI:30616"/>
    </ligand>
</feature>
<dbReference type="PANTHER" id="PTHR11933:SF5">
    <property type="entry name" value="MITOCHONDRIAL TRNA-SPECIFIC 2-THIOURIDYLASE 1"/>
    <property type="match status" value="1"/>
</dbReference>